<dbReference type="Proteomes" id="UP000198307">
    <property type="component" value="Unassembled WGS sequence"/>
</dbReference>
<sequence length="316" mass="35499">MAFLTSGHCQLVCSAALGSALGGRDRGLRCSRQQVNGPHHRPDQPFDVPSEMRASRWPIDQIDPPFRACRPKGPRAEIAAIVDVEAERFALRGPRNIAPQFPQKFRLRGNRLCQSKRHGQTRRGLQRGVVSSYHPRCDVDRQRDPRPANWLTLKTVDKNDVRGRMVDLHDLEWLTGLVLAYDWRKFLTGRLCALPCLRNFAGIHRIQTTQNRPPCLRLQALLPAGAADLCHNTRQARSLPAQEIEAKMLFDHRFDLAGYQNPTCRAAPLPRYQSAGAPPSSASRFIQRQTVALLTPSSQTASLMPLSRLPVPLRHA</sequence>
<accession>A0A239Q271</accession>
<protein>
    <submittedName>
        <fullName evidence="2">Uncharacterized protein</fullName>
    </submittedName>
</protein>
<evidence type="ECO:0000256" key="1">
    <source>
        <dbReference type="SAM" id="MobiDB-lite"/>
    </source>
</evidence>
<dbReference type="EMBL" id="FZQB01000023">
    <property type="protein sequence ID" value="SNT76651.1"/>
    <property type="molecule type" value="Genomic_DNA"/>
</dbReference>
<reference evidence="2 3" key="1">
    <citation type="submission" date="2017-07" db="EMBL/GenBank/DDBJ databases">
        <authorList>
            <person name="Sun Z.S."/>
            <person name="Albrecht U."/>
            <person name="Echele G."/>
            <person name="Lee C.C."/>
        </authorList>
    </citation>
    <scope>NUCLEOTIDE SEQUENCE [LARGE SCALE GENOMIC DNA]</scope>
    <source>
        <strain evidence="2 3">DSM 14827</strain>
    </source>
</reference>
<gene>
    <name evidence="2" type="ORF">SAMN05444959_12346</name>
</gene>
<proteinExistence type="predicted"/>
<name>A0A239Q271_9RHOB</name>
<evidence type="ECO:0000313" key="3">
    <source>
        <dbReference type="Proteomes" id="UP000198307"/>
    </source>
</evidence>
<dbReference type="AlphaFoldDB" id="A0A239Q271"/>
<evidence type="ECO:0000313" key="2">
    <source>
        <dbReference type="EMBL" id="SNT76651.1"/>
    </source>
</evidence>
<feature type="region of interest" description="Disordered" evidence="1">
    <location>
        <begin position="31"/>
        <end position="50"/>
    </location>
</feature>
<keyword evidence="3" id="KW-1185">Reference proteome</keyword>
<organism evidence="2 3">
    <name type="scientific">Paracoccus seriniphilus</name>
    <dbReference type="NCBI Taxonomy" id="184748"/>
    <lineage>
        <taxon>Bacteria</taxon>
        <taxon>Pseudomonadati</taxon>
        <taxon>Pseudomonadota</taxon>
        <taxon>Alphaproteobacteria</taxon>
        <taxon>Rhodobacterales</taxon>
        <taxon>Paracoccaceae</taxon>
        <taxon>Paracoccus</taxon>
    </lineage>
</organism>